<dbReference type="InterPro" id="IPR009097">
    <property type="entry name" value="Cyclic_Pdiesterase"/>
</dbReference>
<reference evidence="1 2" key="1">
    <citation type="submission" date="2020-03" db="EMBL/GenBank/DDBJ databases">
        <title>Sequencing the genomes of 1000 actinobacteria strains.</title>
        <authorList>
            <person name="Klenk H.-P."/>
        </authorList>
    </citation>
    <scope>NUCLEOTIDE SEQUENCE [LARGE SCALE GENOMIC DNA]</scope>
    <source>
        <strain evidence="1 2">DSM 45668</strain>
    </source>
</reference>
<dbReference type="Proteomes" id="UP000754495">
    <property type="component" value="Unassembled WGS sequence"/>
</dbReference>
<gene>
    <name evidence="1" type="ORF">FHX46_001872</name>
</gene>
<dbReference type="GO" id="GO:0016874">
    <property type="term" value="F:ligase activity"/>
    <property type="evidence" value="ECO:0007669"/>
    <property type="project" value="UniProtKB-KW"/>
</dbReference>
<keyword evidence="1" id="KW-0436">Ligase</keyword>
<name>A0ABX0STT7_9PSEU</name>
<dbReference type="Gene3D" id="3.90.1140.10">
    <property type="entry name" value="Cyclic phosphodiesterase"/>
    <property type="match status" value="1"/>
</dbReference>
<protein>
    <submittedName>
        <fullName evidence="1">2'-5' RNA ligase</fullName>
    </submittedName>
</protein>
<dbReference type="Pfam" id="PF13563">
    <property type="entry name" value="2_5_RNA_ligase2"/>
    <property type="match status" value="1"/>
</dbReference>
<organism evidence="1 2">
    <name type="scientific">Amycolatopsis viridis</name>
    <dbReference type="NCBI Taxonomy" id="185678"/>
    <lineage>
        <taxon>Bacteria</taxon>
        <taxon>Bacillati</taxon>
        <taxon>Actinomycetota</taxon>
        <taxon>Actinomycetes</taxon>
        <taxon>Pseudonocardiales</taxon>
        <taxon>Pseudonocardiaceae</taxon>
        <taxon>Amycolatopsis</taxon>
    </lineage>
</organism>
<evidence type="ECO:0000313" key="1">
    <source>
        <dbReference type="EMBL" id="NIH79342.1"/>
    </source>
</evidence>
<proteinExistence type="predicted"/>
<dbReference type="SUPFAM" id="SSF55144">
    <property type="entry name" value="LigT-like"/>
    <property type="match status" value="1"/>
</dbReference>
<dbReference type="RefSeq" id="WP_167112460.1">
    <property type="nucleotide sequence ID" value="NZ_JAANOU010000001.1"/>
</dbReference>
<comment type="caution">
    <text evidence="1">The sequence shown here is derived from an EMBL/GenBank/DDBJ whole genome shotgun (WGS) entry which is preliminary data.</text>
</comment>
<dbReference type="EMBL" id="JAANOU010000001">
    <property type="protein sequence ID" value="NIH79342.1"/>
    <property type="molecule type" value="Genomic_DNA"/>
</dbReference>
<keyword evidence="2" id="KW-1185">Reference proteome</keyword>
<sequence>MPVPDAQWLRRATQSAIVVPVPETDHLVTRHRRNVPAHVTVLYPFVPPKDIDARTVADLEAALIGIEAFDCAFSQVGWFGSEVVWLAPEPDAHFRALTRAVCERFPGHQPYDGRHPDTVPHLTVADHRTGDAHTRRRAAEDAAAVLPIHARIDRVRLVAGNDEHGPWRTVTEFALPAPLENPREAVADTFAV</sequence>
<evidence type="ECO:0000313" key="2">
    <source>
        <dbReference type="Proteomes" id="UP000754495"/>
    </source>
</evidence>
<accession>A0ABX0STT7</accession>